<dbReference type="SMART" id="SM00028">
    <property type="entry name" value="TPR"/>
    <property type="match status" value="3"/>
</dbReference>
<evidence type="ECO:0000259" key="9">
    <source>
        <dbReference type="PROSITE" id="PS50103"/>
    </source>
</evidence>
<dbReference type="PROSITE" id="PS50005">
    <property type="entry name" value="TPR"/>
    <property type="match status" value="1"/>
</dbReference>
<dbReference type="SUPFAM" id="SSF90229">
    <property type="entry name" value="CCCH zinc finger"/>
    <property type="match status" value="2"/>
</dbReference>
<dbReference type="Pfam" id="PF00642">
    <property type="entry name" value="zf-CCCH"/>
    <property type="match status" value="2"/>
</dbReference>
<dbReference type="EMBL" id="BQMJ01000008">
    <property type="protein sequence ID" value="GJQ09393.1"/>
    <property type="molecule type" value="Genomic_DNA"/>
</dbReference>
<dbReference type="InterPro" id="IPR019734">
    <property type="entry name" value="TPR_rpt"/>
</dbReference>
<dbReference type="Pfam" id="PF13432">
    <property type="entry name" value="TPR_16"/>
    <property type="match status" value="1"/>
</dbReference>
<proteinExistence type="predicted"/>
<feature type="repeat" description="TPR" evidence="5">
    <location>
        <begin position="111"/>
        <end position="144"/>
    </location>
</feature>
<sequence length="726" mass="82013">MLRLENRDQEVDCFEKSQKDGLLASSRVSLQEQEKSKDMSLKEQGNSFFRNGRFHQAVDAYTQALESTDPSDYVSRTILLSNRSQCLLALQKYDLAVEDCTKALEYMPTHSKSYFRRGQALELLGNNEAALNDYQIAAKLEPKSLEVAACIERLRNCESLSVRREERVQKEQERRIREKERRRMKREKESIRRKGFEQLNTTQAICDLNNDMQECLIAKGSTLTRNTESSVCDVILQEYHTNSEYLGCNNPKDFSWGSACNEFVSNNTSTSSSWSSVSSVSGAEDENRRYSPTTFSSRENVNSARELLNPSARVSMVRNLSVEKAEYMTYPVRLNSPDCMYYLKTGKCNYGSRCKFNHPPRDESLIKALSRRDCFDFLQFGRCPYGKTCKYNHPSKAELNDLGFKKDEHLYYNSKSEVASNSLPHANAQDSHAVGIGKVQKDPRIGSRLSYSNRDRNSTCTRDFCSNKCYAGIDGSSLYNDFRRISTGVPYPDIQQSLYKSENMDLLRQPDLTNSPSTFPVDLSFDNSSMLTNYVQRYGTMDLLDIDAASSLADLNHEVDSLSLENSESSLSVSHVSASKNFSPQSVTTPVRKNNWSPTVELASPRFSVEGSSPLLSGFPSVWRLEPSEHVACDRKNESLRQFSSSSLSSFETSTNDSASGLSSLSTLPSFSYLQGTNQDSSLVQRRSPLERTSWGSNNINVGEVSSSFNSSYWSSPISRYWDSKQ</sequence>
<dbReference type="InterPro" id="IPR036855">
    <property type="entry name" value="Znf_CCCH_sf"/>
</dbReference>
<feature type="compositionally biased region" description="Low complexity" evidence="8">
    <location>
        <begin position="266"/>
        <end position="281"/>
    </location>
</feature>
<dbReference type="PROSITE" id="PS50103">
    <property type="entry name" value="ZF_C3H1"/>
    <property type="match status" value="2"/>
</dbReference>
<feature type="domain" description="C3H1-type" evidence="9">
    <location>
        <begin position="368"/>
        <end position="396"/>
    </location>
</feature>
<organism evidence="10 11">
    <name type="scientific">Galdieria partita</name>
    <dbReference type="NCBI Taxonomy" id="83374"/>
    <lineage>
        <taxon>Eukaryota</taxon>
        <taxon>Rhodophyta</taxon>
        <taxon>Bangiophyceae</taxon>
        <taxon>Galdieriales</taxon>
        <taxon>Galdieriaceae</taxon>
        <taxon>Galdieria</taxon>
    </lineage>
</organism>
<keyword evidence="2 6" id="KW-0863">Zinc-finger</keyword>
<dbReference type="OrthoDB" id="6053at2759"/>
<feature type="coiled-coil region" evidence="7">
    <location>
        <begin position="162"/>
        <end position="190"/>
    </location>
</feature>
<reference evidence="10" key="1">
    <citation type="journal article" date="2022" name="Proc. Natl. Acad. Sci. U.S.A.">
        <title>Life cycle and functional genomics of the unicellular red alga Galdieria for elucidating algal and plant evolution and industrial use.</title>
        <authorList>
            <person name="Hirooka S."/>
            <person name="Itabashi T."/>
            <person name="Ichinose T.M."/>
            <person name="Onuma R."/>
            <person name="Fujiwara T."/>
            <person name="Yamashita S."/>
            <person name="Jong L.W."/>
            <person name="Tomita R."/>
            <person name="Iwane A.H."/>
            <person name="Miyagishima S.Y."/>
        </authorList>
    </citation>
    <scope>NUCLEOTIDE SEQUENCE</scope>
    <source>
        <strain evidence="10">NBRC 102759</strain>
    </source>
</reference>
<dbReference type="InterPro" id="IPR000571">
    <property type="entry name" value="Znf_CCCH"/>
</dbReference>
<evidence type="ECO:0000256" key="6">
    <source>
        <dbReference type="PROSITE-ProRule" id="PRU00723"/>
    </source>
</evidence>
<dbReference type="SUPFAM" id="SSF48452">
    <property type="entry name" value="TPR-like"/>
    <property type="match status" value="1"/>
</dbReference>
<dbReference type="Proteomes" id="UP001061958">
    <property type="component" value="Unassembled WGS sequence"/>
</dbReference>
<evidence type="ECO:0000313" key="10">
    <source>
        <dbReference type="EMBL" id="GJQ09393.1"/>
    </source>
</evidence>
<protein>
    <recommendedName>
        <fullName evidence="9">C3H1-type domain-containing protein</fullName>
    </recommendedName>
</protein>
<dbReference type="SMART" id="SM00356">
    <property type="entry name" value="ZnF_C3H1"/>
    <property type="match status" value="2"/>
</dbReference>
<evidence type="ECO:0000256" key="7">
    <source>
        <dbReference type="SAM" id="Coils"/>
    </source>
</evidence>
<evidence type="ECO:0000313" key="11">
    <source>
        <dbReference type="Proteomes" id="UP001061958"/>
    </source>
</evidence>
<feature type="region of interest" description="Disordered" evidence="8">
    <location>
        <begin position="266"/>
        <end position="295"/>
    </location>
</feature>
<dbReference type="InterPro" id="IPR011990">
    <property type="entry name" value="TPR-like_helical_dom_sf"/>
</dbReference>
<evidence type="ECO:0000256" key="2">
    <source>
        <dbReference type="ARBA" id="ARBA00022771"/>
    </source>
</evidence>
<dbReference type="AlphaFoldDB" id="A0A9C7PRI7"/>
<name>A0A9C7PRI7_9RHOD</name>
<feature type="domain" description="C3H1-type" evidence="9">
    <location>
        <begin position="333"/>
        <end position="361"/>
    </location>
</feature>
<keyword evidence="11" id="KW-1185">Reference proteome</keyword>
<dbReference type="GO" id="GO:0008270">
    <property type="term" value="F:zinc ion binding"/>
    <property type="evidence" value="ECO:0007669"/>
    <property type="project" value="UniProtKB-KW"/>
</dbReference>
<keyword evidence="3 5" id="KW-0802">TPR repeat</keyword>
<dbReference type="InterPro" id="IPR051966">
    <property type="entry name" value="RPAP3"/>
</dbReference>
<dbReference type="Pfam" id="PF13181">
    <property type="entry name" value="TPR_8"/>
    <property type="match status" value="1"/>
</dbReference>
<dbReference type="PANTHER" id="PTHR46423">
    <property type="entry name" value="RNA POLYMERASE II-ASSOCIATED PROTEIN 3"/>
    <property type="match status" value="1"/>
</dbReference>
<dbReference type="PANTHER" id="PTHR46423:SF1">
    <property type="entry name" value="RNA POLYMERASE II-ASSOCIATED PROTEIN 3"/>
    <property type="match status" value="1"/>
</dbReference>
<evidence type="ECO:0000256" key="1">
    <source>
        <dbReference type="ARBA" id="ARBA00022723"/>
    </source>
</evidence>
<feature type="zinc finger region" description="C3H1-type" evidence="6">
    <location>
        <begin position="333"/>
        <end position="361"/>
    </location>
</feature>
<dbReference type="Gene3D" id="1.25.40.10">
    <property type="entry name" value="Tetratricopeptide repeat domain"/>
    <property type="match status" value="1"/>
</dbReference>
<evidence type="ECO:0000256" key="4">
    <source>
        <dbReference type="ARBA" id="ARBA00022833"/>
    </source>
</evidence>
<comment type="caution">
    <text evidence="10">The sequence shown here is derived from an EMBL/GenBank/DDBJ whole genome shotgun (WGS) entry which is preliminary data.</text>
</comment>
<evidence type="ECO:0000256" key="3">
    <source>
        <dbReference type="ARBA" id="ARBA00022803"/>
    </source>
</evidence>
<dbReference type="Gene3D" id="4.10.1000.10">
    <property type="entry name" value="Zinc finger, CCCH-type"/>
    <property type="match status" value="1"/>
</dbReference>
<dbReference type="GO" id="GO:0101031">
    <property type="term" value="C:protein folding chaperone complex"/>
    <property type="evidence" value="ECO:0007669"/>
    <property type="project" value="TreeGrafter"/>
</dbReference>
<gene>
    <name evidence="10" type="ORF">GpartN1_g1184.t1</name>
</gene>
<keyword evidence="4 6" id="KW-0862">Zinc</keyword>
<reference evidence="10" key="2">
    <citation type="submission" date="2022-01" db="EMBL/GenBank/DDBJ databases">
        <authorList>
            <person name="Hirooka S."/>
            <person name="Miyagishima S.Y."/>
        </authorList>
    </citation>
    <scope>NUCLEOTIDE SEQUENCE</scope>
    <source>
        <strain evidence="10">NBRC 102759</strain>
    </source>
</reference>
<keyword evidence="1 6" id="KW-0479">Metal-binding</keyword>
<evidence type="ECO:0000256" key="5">
    <source>
        <dbReference type="PROSITE-ProRule" id="PRU00339"/>
    </source>
</evidence>
<accession>A0A9C7PRI7</accession>
<feature type="zinc finger region" description="C3H1-type" evidence="6">
    <location>
        <begin position="368"/>
        <end position="396"/>
    </location>
</feature>
<evidence type="ECO:0000256" key="8">
    <source>
        <dbReference type="SAM" id="MobiDB-lite"/>
    </source>
</evidence>
<keyword evidence="7" id="KW-0175">Coiled coil</keyword>